<dbReference type="InterPro" id="IPR000551">
    <property type="entry name" value="MerR-type_HTH_dom"/>
</dbReference>
<dbReference type="OrthoDB" id="1894615at2"/>
<evidence type="ECO:0000259" key="5">
    <source>
        <dbReference type="PROSITE" id="PS50937"/>
    </source>
</evidence>
<dbReference type="Gene3D" id="1.10.1660.10">
    <property type="match status" value="1"/>
</dbReference>
<dbReference type="RefSeq" id="WP_068416913.1">
    <property type="nucleotide sequence ID" value="NZ_LRDB01000045.1"/>
</dbReference>
<evidence type="ECO:0000256" key="2">
    <source>
        <dbReference type="ARBA" id="ARBA00023125"/>
    </source>
</evidence>
<dbReference type="InterPro" id="IPR047057">
    <property type="entry name" value="MerR_fam"/>
</dbReference>
<evidence type="ECO:0000313" key="6">
    <source>
        <dbReference type="EMBL" id="KYG75483.1"/>
    </source>
</evidence>
<keyword evidence="2" id="KW-0238">DNA-binding</keyword>
<evidence type="ECO:0000256" key="1">
    <source>
        <dbReference type="ARBA" id="ARBA00023015"/>
    </source>
</evidence>
<keyword evidence="7" id="KW-1185">Reference proteome</keyword>
<dbReference type="PROSITE" id="PS50937">
    <property type="entry name" value="HTH_MERR_2"/>
    <property type="match status" value="1"/>
</dbReference>
<reference evidence="6 7" key="1">
    <citation type="submission" date="2016-01" db="EMBL/GenBank/DDBJ databases">
        <title>Genome sequencing of Roseivirga echinicomitans KMM 6058.</title>
        <authorList>
            <person name="Selvaratnam C."/>
            <person name="Thevarajoo S."/>
            <person name="Goh K.M."/>
            <person name="Ee R."/>
            <person name="Chan K.-G."/>
            <person name="Chong C.S."/>
        </authorList>
    </citation>
    <scope>NUCLEOTIDE SEQUENCE [LARGE SCALE GENOMIC DNA]</scope>
    <source>
        <strain evidence="6 7">KMM 6058</strain>
    </source>
</reference>
<dbReference type="GO" id="GO:0003677">
    <property type="term" value="F:DNA binding"/>
    <property type="evidence" value="ECO:0007669"/>
    <property type="project" value="UniProtKB-KW"/>
</dbReference>
<dbReference type="InterPro" id="IPR036244">
    <property type="entry name" value="TipA-like_antibiotic-bd"/>
</dbReference>
<accession>A0A150X9U9</accession>
<evidence type="ECO:0000313" key="7">
    <source>
        <dbReference type="Proteomes" id="UP000075615"/>
    </source>
</evidence>
<dbReference type="PANTHER" id="PTHR30204:SF90">
    <property type="entry name" value="HTH-TYPE TRANSCRIPTIONAL ACTIVATOR MTA"/>
    <property type="match status" value="1"/>
</dbReference>
<dbReference type="Proteomes" id="UP000075615">
    <property type="component" value="Unassembled WGS sequence"/>
</dbReference>
<dbReference type="STRING" id="296218.AWN68_08030"/>
<dbReference type="InterPro" id="IPR009061">
    <property type="entry name" value="DNA-bd_dom_put_sf"/>
</dbReference>
<keyword evidence="1" id="KW-0805">Transcription regulation</keyword>
<dbReference type="CDD" id="cd01106">
    <property type="entry name" value="HTH_TipAL-Mta"/>
    <property type="match status" value="1"/>
</dbReference>
<feature type="domain" description="HTH merR-type" evidence="5">
    <location>
        <begin position="3"/>
        <end position="72"/>
    </location>
</feature>
<dbReference type="SUPFAM" id="SSF46955">
    <property type="entry name" value="Putative DNA-binding domain"/>
    <property type="match status" value="1"/>
</dbReference>
<dbReference type="EMBL" id="LRDB01000045">
    <property type="protein sequence ID" value="KYG75483.1"/>
    <property type="molecule type" value="Genomic_DNA"/>
</dbReference>
<organism evidence="6 7">
    <name type="scientific">Roseivirga echinicomitans</name>
    <dbReference type="NCBI Taxonomy" id="296218"/>
    <lineage>
        <taxon>Bacteria</taxon>
        <taxon>Pseudomonadati</taxon>
        <taxon>Bacteroidota</taxon>
        <taxon>Cytophagia</taxon>
        <taxon>Cytophagales</taxon>
        <taxon>Roseivirgaceae</taxon>
        <taxon>Roseivirga</taxon>
    </lineage>
</organism>
<dbReference type="InterPro" id="IPR012925">
    <property type="entry name" value="TipAS_dom"/>
</dbReference>
<dbReference type="Gene3D" id="1.10.490.50">
    <property type="entry name" value="Antibiotic binding domain of TipA-like multidrug resistance regulators"/>
    <property type="match status" value="1"/>
</dbReference>
<comment type="caution">
    <text evidence="6">The sequence shown here is derived from an EMBL/GenBank/DDBJ whole genome shotgun (WGS) entry which is preliminary data.</text>
</comment>
<evidence type="ECO:0000256" key="3">
    <source>
        <dbReference type="ARBA" id="ARBA00023159"/>
    </source>
</evidence>
<protein>
    <recommendedName>
        <fullName evidence="5">HTH merR-type domain-containing protein</fullName>
    </recommendedName>
</protein>
<dbReference type="AlphaFoldDB" id="A0A150X9U9"/>
<evidence type="ECO:0000256" key="4">
    <source>
        <dbReference type="ARBA" id="ARBA00023163"/>
    </source>
</evidence>
<dbReference type="GO" id="GO:0003700">
    <property type="term" value="F:DNA-binding transcription factor activity"/>
    <property type="evidence" value="ECO:0007669"/>
    <property type="project" value="InterPro"/>
</dbReference>
<name>A0A150X9U9_9BACT</name>
<keyword evidence="4" id="KW-0804">Transcription</keyword>
<dbReference type="Pfam" id="PF13411">
    <property type="entry name" value="MerR_1"/>
    <property type="match status" value="1"/>
</dbReference>
<proteinExistence type="predicted"/>
<sequence length="254" mass="29741">MVKYSVKQLSKLASVTVKTLHHYDAIGILKPAERAESGYRYYGKPELLRLQQILFYKELDYPLEEIKHILDRPDFDLVESLEQQRDALLKRSDRLSELLNTIDKTIQTLKSKDDMISDEEMYAGFSKEEVPQVRQEVTDRWGKGKLEETEQNIRQMNKSEWADTQQEADEINRWLVNVMHLDPASIEVQRVVGEHFKHLNKFYKVEEKTYRGLGKLYIEDERFKANFDAYKDGLAVFLNNAIQVFCDNGLKVGS</sequence>
<dbReference type="SUPFAM" id="SSF89082">
    <property type="entry name" value="Antibiotic binding domain of TipA-like multidrug resistance regulators"/>
    <property type="match status" value="1"/>
</dbReference>
<dbReference type="Pfam" id="PF07739">
    <property type="entry name" value="TipAS"/>
    <property type="match status" value="1"/>
</dbReference>
<dbReference type="PANTHER" id="PTHR30204">
    <property type="entry name" value="REDOX-CYCLING DRUG-SENSING TRANSCRIPTIONAL ACTIVATOR SOXR"/>
    <property type="match status" value="1"/>
</dbReference>
<gene>
    <name evidence="6" type="ORF">AWN68_08030</name>
</gene>
<dbReference type="SMART" id="SM00422">
    <property type="entry name" value="HTH_MERR"/>
    <property type="match status" value="1"/>
</dbReference>
<keyword evidence="3" id="KW-0010">Activator</keyword>